<dbReference type="PANTHER" id="PTHR12905">
    <property type="entry name" value="METALLOPHOSPHOESTERASE"/>
    <property type="match status" value="1"/>
</dbReference>
<evidence type="ECO:0000259" key="2">
    <source>
        <dbReference type="Pfam" id="PF00149"/>
    </source>
</evidence>
<feature type="region of interest" description="Disordered" evidence="1">
    <location>
        <begin position="322"/>
        <end position="353"/>
    </location>
</feature>
<keyword evidence="4" id="KW-1185">Reference proteome</keyword>
<dbReference type="Pfam" id="PF00149">
    <property type="entry name" value="Metallophos"/>
    <property type="match status" value="1"/>
</dbReference>
<dbReference type="AlphaFoldDB" id="A0A9W4U5V2"/>
<evidence type="ECO:0000313" key="4">
    <source>
        <dbReference type="Proteomes" id="UP001152607"/>
    </source>
</evidence>
<dbReference type="InterPro" id="IPR029052">
    <property type="entry name" value="Metallo-depent_PP-like"/>
</dbReference>
<name>A0A9W4U5V2_9PLEO</name>
<evidence type="ECO:0000256" key="1">
    <source>
        <dbReference type="SAM" id="MobiDB-lite"/>
    </source>
</evidence>
<dbReference type="EMBL" id="CAOQHR010000002">
    <property type="protein sequence ID" value="CAI6305583.1"/>
    <property type="molecule type" value="Genomic_DNA"/>
</dbReference>
<dbReference type="SUPFAM" id="SSF56300">
    <property type="entry name" value="Metallo-dependent phosphatases"/>
    <property type="match status" value="1"/>
</dbReference>
<dbReference type="InterPro" id="IPR051693">
    <property type="entry name" value="UPF0046_metallophosphoest"/>
</dbReference>
<dbReference type="OrthoDB" id="630188at2759"/>
<dbReference type="Proteomes" id="UP001152607">
    <property type="component" value="Unassembled WGS sequence"/>
</dbReference>
<dbReference type="GO" id="GO:0016787">
    <property type="term" value="F:hydrolase activity"/>
    <property type="evidence" value="ECO:0007669"/>
    <property type="project" value="InterPro"/>
</dbReference>
<comment type="caution">
    <text evidence="3">The sequence shown here is derived from an EMBL/GenBank/DDBJ whole genome shotgun (WGS) entry which is preliminary data.</text>
</comment>
<dbReference type="InterPro" id="IPR004843">
    <property type="entry name" value="Calcineurin-like_PHP"/>
</dbReference>
<dbReference type="CDD" id="cd07379">
    <property type="entry name" value="MPP_239FB"/>
    <property type="match status" value="1"/>
</dbReference>
<reference evidence="3" key="1">
    <citation type="submission" date="2023-01" db="EMBL/GenBank/DDBJ databases">
        <authorList>
            <person name="Van Ghelder C."/>
            <person name="Rancurel C."/>
        </authorList>
    </citation>
    <scope>NUCLEOTIDE SEQUENCE</scope>
    <source>
        <strain evidence="3">CNCM I-4278</strain>
    </source>
</reference>
<dbReference type="Gene3D" id="3.60.21.10">
    <property type="match status" value="1"/>
</dbReference>
<dbReference type="PANTHER" id="PTHR12905:SF0">
    <property type="entry name" value="CALCINEURIN-LIKE PHOSPHOESTERASE DOMAIN-CONTAINING PROTEIN"/>
    <property type="match status" value="1"/>
</dbReference>
<sequence>MASRVDTSFLILSDTHGDQLIHPVTTNVDVAIHCGDLTEESKLEEYQVAIKMLRGIDAPLKLVIAGNHDFSLDENVFETHLSEIRDKINDDQLLDTTYGKVGSARSLFESEDAKSAGIIFLDEGTHHFNLQNGAQLTVYASPYTASKSKGWGFQYNPDEQDHEWNIEKGVDLVLTHSPPQGVLDYTDSRTRAGIPSLFGAVAQAKPRVHCFGHIHEAWGAKLVTWRDELSEPPSHFTDIDNEKSQLIDSRAKLSRGKFDTQDVIEEKENRRRDYQRQGYREINDVAICESEQTVFVNAAIEGAEGGQQQLPWIVNIQLPKQASSVKKSGKKRENSSGIVDETDTERKRLKSTG</sequence>
<feature type="domain" description="Calcineurin-like phosphoesterase" evidence="2">
    <location>
        <begin position="9"/>
        <end position="216"/>
    </location>
</feature>
<evidence type="ECO:0000313" key="3">
    <source>
        <dbReference type="EMBL" id="CAI6305583.1"/>
    </source>
</evidence>
<proteinExistence type="predicted"/>
<organism evidence="3 4">
    <name type="scientific">Periconia digitata</name>
    <dbReference type="NCBI Taxonomy" id="1303443"/>
    <lineage>
        <taxon>Eukaryota</taxon>
        <taxon>Fungi</taxon>
        <taxon>Dikarya</taxon>
        <taxon>Ascomycota</taxon>
        <taxon>Pezizomycotina</taxon>
        <taxon>Dothideomycetes</taxon>
        <taxon>Pleosporomycetidae</taxon>
        <taxon>Pleosporales</taxon>
        <taxon>Massarineae</taxon>
        <taxon>Periconiaceae</taxon>
        <taxon>Periconia</taxon>
    </lineage>
</organism>
<protein>
    <recommendedName>
        <fullName evidence="2">Calcineurin-like phosphoesterase domain-containing protein</fullName>
    </recommendedName>
</protein>
<gene>
    <name evidence="3" type="ORF">PDIGIT_LOCUS3011</name>
</gene>
<accession>A0A9W4U5V2</accession>